<comment type="caution">
    <text evidence="4">The sequence shown here is derived from an EMBL/GenBank/DDBJ whole genome shotgun (WGS) entry which is preliminary data.</text>
</comment>
<keyword evidence="4" id="KW-0378">Hydrolase</keyword>
<dbReference type="EMBL" id="PGEZ01000001">
    <property type="protein sequence ID" value="PJJ56313.1"/>
    <property type="molecule type" value="Genomic_DNA"/>
</dbReference>
<evidence type="ECO:0000313" key="4">
    <source>
        <dbReference type="EMBL" id="PJJ56313.1"/>
    </source>
</evidence>
<evidence type="ECO:0000256" key="2">
    <source>
        <dbReference type="SAM" id="SignalP"/>
    </source>
</evidence>
<organism evidence="4 5">
    <name type="scientific">Mumia flava</name>
    <dbReference type="NCBI Taxonomy" id="1348852"/>
    <lineage>
        <taxon>Bacteria</taxon>
        <taxon>Bacillati</taxon>
        <taxon>Actinomycetota</taxon>
        <taxon>Actinomycetes</taxon>
        <taxon>Propionibacteriales</taxon>
        <taxon>Nocardioidaceae</taxon>
        <taxon>Mumia</taxon>
    </lineage>
</organism>
<dbReference type="AlphaFoldDB" id="A0A2M9BED4"/>
<protein>
    <submittedName>
        <fullName evidence="4">Murein DD-endopeptidase MepM/ murein hydrolase activator NlpD</fullName>
    </submittedName>
</protein>
<feature type="chain" id="PRO_5014935418" evidence="2">
    <location>
        <begin position="34"/>
        <end position="311"/>
    </location>
</feature>
<dbReference type="GO" id="GO:0004222">
    <property type="term" value="F:metalloendopeptidase activity"/>
    <property type="evidence" value="ECO:0007669"/>
    <property type="project" value="TreeGrafter"/>
</dbReference>
<dbReference type="Pfam" id="PF01551">
    <property type="entry name" value="Peptidase_M23"/>
    <property type="match status" value="2"/>
</dbReference>
<keyword evidence="5" id="KW-1185">Reference proteome</keyword>
<dbReference type="OrthoDB" id="1099523at2"/>
<dbReference type="Gene3D" id="2.70.70.10">
    <property type="entry name" value="Glucose Permease (Domain IIA)"/>
    <property type="match status" value="2"/>
</dbReference>
<evidence type="ECO:0000313" key="5">
    <source>
        <dbReference type="Proteomes" id="UP000230842"/>
    </source>
</evidence>
<feature type="domain" description="M23ase beta-sheet core" evidence="3">
    <location>
        <begin position="210"/>
        <end position="304"/>
    </location>
</feature>
<evidence type="ECO:0000256" key="1">
    <source>
        <dbReference type="ARBA" id="ARBA00022729"/>
    </source>
</evidence>
<feature type="signal peptide" evidence="2">
    <location>
        <begin position="1"/>
        <end position="33"/>
    </location>
</feature>
<dbReference type="SUPFAM" id="SSF51261">
    <property type="entry name" value="Duplicated hybrid motif"/>
    <property type="match status" value="2"/>
</dbReference>
<dbReference type="CDD" id="cd12797">
    <property type="entry name" value="M23_peptidase"/>
    <property type="match status" value="2"/>
</dbReference>
<keyword evidence="1 2" id="KW-0732">Signal</keyword>
<reference evidence="4 5" key="1">
    <citation type="submission" date="2017-11" db="EMBL/GenBank/DDBJ databases">
        <title>Genomic Encyclopedia of Archaeal and Bacterial Type Strains, Phase II (KMG-II): From Individual Species to Whole Genera.</title>
        <authorList>
            <person name="Goeker M."/>
        </authorList>
    </citation>
    <scope>NUCLEOTIDE SEQUENCE [LARGE SCALE GENOMIC DNA]</scope>
    <source>
        <strain evidence="4 5">DSM 27763</strain>
    </source>
</reference>
<accession>A0A2M9BED4</accession>
<sequence length="311" mass="31296">MLHGEVTRTRALLLLALALTVAALPASGSAAYAAWDWPVDGGEVAAGYLPPTSPYGPGHRGLDVAAPTGSVVRAVAAGTVTFAGRVAGVGAVTVDHGGRRSTYQPVVAVVRSGAEVSRGEPLGRLSPVGSHCGPRACLHLGRIEADGYADPLALLSPQAQVRLFPPHGPAPVPPEPERVVPSGDLLMPVDAPVTSRFGMRVHPVTGVHKLHDGTDFGASCGTPVRAADAGTVSSVGSVPGYGNRVRIEHGGATATTYNHLASFAVGAGEPVAQGQTVGAVGSTGLSTGCHLHLSVLLGGQPVDPEPLLTAP</sequence>
<feature type="domain" description="M23ase beta-sheet core" evidence="3">
    <location>
        <begin position="58"/>
        <end position="141"/>
    </location>
</feature>
<proteinExistence type="predicted"/>
<dbReference type="PANTHER" id="PTHR21666:SF289">
    <property type="entry name" value="L-ALA--D-GLU ENDOPEPTIDASE"/>
    <property type="match status" value="1"/>
</dbReference>
<dbReference type="InterPro" id="IPR016047">
    <property type="entry name" value="M23ase_b-sheet_dom"/>
</dbReference>
<gene>
    <name evidence="4" type="ORF">CLV56_0519</name>
</gene>
<dbReference type="PANTHER" id="PTHR21666">
    <property type="entry name" value="PEPTIDASE-RELATED"/>
    <property type="match status" value="1"/>
</dbReference>
<dbReference type="InterPro" id="IPR050570">
    <property type="entry name" value="Cell_wall_metabolism_enzyme"/>
</dbReference>
<dbReference type="InterPro" id="IPR011055">
    <property type="entry name" value="Dup_hybrid_motif"/>
</dbReference>
<dbReference type="Proteomes" id="UP000230842">
    <property type="component" value="Unassembled WGS sequence"/>
</dbReference>
<evidence type="ECO:0000259" key="3">
    <source>
        <dbReference type="Pfam" id="PF01551"/>
    </source>
</evidence>
<name>A0A2M9BED4_9ACTN</name>